<proteinExistence type="predicted"/>
<name>A0AAD5U8P6_9FUNG</name>
<gene>
    <name evidence="1" type="ORF">HK099_000039</name>
</gene>
<evidence type="ECO:0000313" key="2">
    <source>
        <dbReference type="Proteomes" id="UP001211065"/>
    </source>
</evidence>
<comment type="caution">
    <text evidence="1">The sequence shown here is derived from an EMBL/GenBank/DDBJ whole genome shotgun (WGS) entry which is preliminary data.</text>
</comment>
<protein>
    <submittedName>
        <fullName evidence="1">Uncharacterized protein</fullName>
    </submittedName>
</protein>
<sequence length="356" mass="41489">MEELFFDDAEKSISDFEFSNHSTERSSDSISIISSINEIVVDSLSPSTESKLTKDYNLEQLKQTESYTPDFNSVESNSNRNNSDILKETFKIINCASELSSVVKSEVSDEEFHSFDSELDFLNTSHNSFNPILKQEEMSSNKSEQLKSSSILGNNTENTDKIFNLIEHELSEEKYYSDEFETDTCSSPTNEFYLDAFDDTEFLAKEFSENNRHNFYSFNQPLSETMMNRLTKKNAALKIERCYTIDKSRKVSCNFLKETIEEIKFKTLTDIPNDNFVERLKSNMQVSREKAKFRMESNFLKNQVQKLKLKLLLQEDVIEKDYIRLIGELAYHLPNPNEDKHLIWKKLLEKFVNSNT</sequence>
<dbReference type="Proteomes" id="UP001211065">
    <property type="component" value="Unassembled WGS sequence"/>
</dbReference>
<dbReference type="InterPro" id="IPR027932">
    <property type="entry name" value="DUF4606"/>
</dbReference>
<dbReference type="AlphaFoldDB" id="A0AAD5U8P6"/>
<dbReference type="EMBL" id="JADGJW010000001">
    <property type="protein sequence ID" value="KAJ3228484.1"/>
    <property type="molecule type" value="Genomic_DNA"/>
</dbReference>
<dbReference type="Pfam" id="PF15379">
    <property type="entry name" value="DUF4606"/>
    <property type="match status" value="1"/>
</dbReference>
<organism evidence="1 2">
    <name type="scientific">Clydaea vesicula</name>
    <dbReference type="NCBI Taxonomy" id="447962"/>
    <lineage>
        <taxon>Eukaryota</taxon>
        <taxon>Fungi</taxon>
        <taxon>Fungi incertae sedis</taxon>
        <taxon>Chytridiomycota</taxon>
        <taxon>Chytridiomycota incertae sedis</taxon>
        <taxon>Chytridiomycetes</taxon>
        <taxon>Lobulomycetales</taxon>
        <taxon>Lobulomycetaceae</taxon>
        <taxon>Clydaea</taxon>
    </lineage>
</organism>
<keyword evidence="2" id="KW-1185">Reference proteome</keyword>
<evidence type="ECO:0000313" key="1">
    <source>
        <dbReference type="EMBL" id="KAJ3228484.1"/>
    </source>
</evidence>
<reference evidence="1" key="1">
    <citation type="submission" date="2020-05" db="EMBL/GenBank/DDBJ databases">
        <title>Phylogenomic resolution of chytrid fungi.</title>
        <authorList>
            <person name="Stajich J.E."/>
            <person name="Amses K."/>
            <person name="Simmons R."/>
            <person name="Seto K."/>
            <person name="Myers J."/>
            <person name="Bonds A."/>
            <person name="Quandt C.A."/>
            <person name="Barry K."/>
            <person name="Liu P."/>
            <person name="Grigoriev I."/>
            <person name="Longcore J.E."/>
            <person name="James T.Y."/>
        </authorList>
    </citation>
    <scope>NUCLEOTIDE SEQUENCE</scope>
    <source>
        <strain evidence="1">JEL0476</strain>
    </source>
</reference>
<accession>A0AAD5U8P6</accession>